<evidence type="ECO:0000256" key="1">
    <source>
        <dbReference type="ARBA" id="ARBA00004651"/>
    </source>
</evidence>
<organism evidence="9 10">
    <name type="scientific">Halostreptopolyspora alba</name>
    <dbReference type="NCBI Taxonomy" id="2487137"/>
    <lineage>
        <taxon>Bacteria</taxon>
        <taxon>Bacillati</taxon>
        <taxon>Actinomycetota</taxon>
        <taxon>Actinomycetes</taxon>
        <taxon>Streptosporangiales</taxon>
        <taxon>Nocardiopsidaceae</taxon>
        <taxon>Halostreptopolyspora</taxon>
    </lineage>
</organism>
<keyword evidence="6 7" id="KW-0472">Membrane</keyword>
<name>A0A3N0EAG6_9ACTN</name>
<dbReference type="GO" id="GO:0005886">
    <property type="term" value="C:plasma membrane"/>
    <property type="evidence" value="ECO:0007669"/>
    <property type="project" value="UniProtKB-SubCell"/>
</dbReference>
<evidence type="ECO:0000256" key="3">
    <source>
        <dbReference type="ARBA" id="ARBA00022475"/>
    </source>
</evidence>
<dbReference type="AlphaFoldDB" id="A0A3N0EAG6"/>
<dbReference type="PANTHER" id="PTHR42709:SF6">
    <property type="entry name" value="UNDECAPRENYL PHOSPHATE TRANSPORTER A"/>
    <property type="match status" value="1"/>
</dbReference>
<comment type="caution">
    <text evidence="9">The sequence shown here is derived from an EMBL/GenBank/DDBJ whole genome shotgun (WGS) entry which is preliminary data.</text>
</comment>
<dbReference type="PANTHER" id="PTHR42709">
    <property type="entry name" value="ALKALINE PHOSPHATASE LIKE PROTEIN"/>
    <property type="match status" value="1"/>
</dbReference>
<evidence type="ECO:0000259" key="8">
    <source>
        <dbReference type="Pfam" id="PF09335"/>
    </source>
</evidence>
<feature type="transmembrane region" description="Helical" evidence="7">
    <location>
        <begin position="12"/>
        <end position="32"/>
    </location>
</feature>
<feature type="domain" description="VTT" evidence="8">
    <location>
        <begin position="12"/>
        <end position="114"/>
    </location>
</feature>
<keyword evidence="3" id="KW-1003">Cell membrane</keyword>
<reference evidence="9 10" key="1">
    <citation type="submission" date="2018-11" db="EMBL/GenBank/DDBJ databases">
        <title>The genome draft of YIM 96095.</title>
        <authorList>
            <person name="Tang S.-K."/>
            <person name="Chunyu W.-X."/>
            <person name="Feng Y.-Z."/>
        </authorList>
    </citation>
    <scope>NUCLEOTIDE SEQUENCE [LARGE SCALE GENOMIC DNA]</scope>
    <source>
        <strain evidence="9 10">YIM 96095</strain>
    </source>
</reference>
<sequence>MEYGFLEGRPMWLVYSALFVIVFVRTQVTYWIGRGVDAGVRRTRYAARLGGRLERAQRLINRFGPPAITVSYATWGVQTAAHLAAGAMRMHFPRYLMAMLPGCALWAAIYSLGGMAVLVVWWNAFLSSPALATIVSLVVAAAVVTLVVVRRRRGAVRAVSAGDDGASGDPVST</sequence>
<comment type="similarity">
    <text evidence="2">Belongs to the DedA family.</text>
</comment>
<evidence type="ECO:0000256" key="4">
    <source>
        <dbReference type="ARBA" id="ARBA00022692"/>
    </source>
</evidence>
<dbReference type="Proteomes" id="UP000269198">
    <property type="component" value="Unassembled WGS sequence"/>
</dbReference>
<comment type="subcellular location">
    <subcellularLocation>
        <location evidence="1">Cell membrane</location>
        <topology evidence="1">Multi-pass membrane protein</topology>
    </subcellularLocation>
</comment>
<dbReference type="InterPro" id="IPR032816">
    <property type="entry name" value="VTT_dom"/>
</dbReference>
<protein>
    <submittedName>
        <fullName evidence="9">DedA family protein</fullName>
    </submittedName>
</protein>
<evidence type="ECO:0000256" key="2">
    <source>
        <dbReference type="ARBA" id="ARBA00010792"/>
    </source>
</evidence>
<evidence type="ECO:0000256" key="5">
    <source>
        <dbReference type="ARBA" id="ARBA00022989"/>
    </source>
</evidence>
<gene>
    <name evidence="9" type="ORF">EFW17_11225</name>
</gene>
<keyword evidence="4 7" id="KW-0812">Transmembrane</keyword>
<keyword evidence="10" id="KW-1185">Reference proteome</keyword>
<keyword evidence="5 7" id="KW-1133">Transmembrane helix</keyword>
<dbReference type="RefSeq" id="WP_123201291.1">
    <property type="nucleotide sequence ID" value="NZ_RJMB01000009.1"/>
</dbReference>
<dbReference type="EMBL" id="RJMB01000009">
    <property type="protein sequence ID" value="RNL84851.1"/>
    <property type="molecule type" value="Genomic_DNA"/>
</dbReference>
<accession>A0A3N0EAG6</accession>
<proteinExistence type="inferred from homology"/>
<dbReference type="Pfam" id="PF09335">
    <property type="entry name" value="VTT_dom"/>
    <property type="match status" value="1"/>
</dbReference>
<evidence type="ECO:0000313" key="10">
    <source>
        <dbReference type="Proteomes" id="UP000269198"/>
    </source>
</evidence>
<feature type="transmembrane region" description="Helical" evidence="7">
    <location>
        <begin position="98"/>
        <end position="124"/>
    </location>
</feature>
<dbReference type="OrthoDB" id="3426404at2"/>
<feature type="transmembrane region" description="Helical" evidence="7">
    <location>
        <begin position="130"/>
        <end position="149"/>
    </location>
</feature>
<dbReference type="InterPro" id="IPR051311">
    <property type="entry name" value="DedA_domain"/>
</dbReference>
<evidence type="ECO:0000256" key="6">
    <source>
        <dbReference type="ARBA" id="ARBA00023136"/>
    </source>
</evidence>
<evidence type="ECO:0000313" key="9">
    <source>
        <dbReference type="EMBL" id="RNL84851.1"/>
    </source>
</evidence>
<evidence type="ECO:0000256" key="7">
    <source>
        <dbReference type="SAM" id="Phobius"/>
    </source>
</evidence>